<keyword evidence="10" id="KW-0472">Membrane</keyword>
<comment type="function">
    <text evidence="12">Necessary for flagellar biosynthesis. May be involved in translocation of the flagellum.</text>
</comment>
<protein>
    <recommendedName>
        <fullName evidence="3">Flagellar biosynthesis protein FlhF</fullName>
    </recommendedName>
    <alternativeName>
        <fullName evidence="13">Flagella-associated GTP-binding protein</fullName>
    </alternativeName>
</protein>
<evidence type="ECO:0000256" key="11">
    <source>
        <dbReference type="ARBA" id="ARBA00023225"/>
    </source>
</evidence>
<evidence type="ECO:0000256" key="4">
    <source>
        <dbReference type="ARBA" id="ARBA00022448"/>
    </source>
</evidence>
<dbReference type="AlphaFoldDB" id="A0A1M4TEN7"/>
<dbReference type="Gene3D" id="1.20.120.1380">
    <property type="entry name" value="Flagellar FlhF biosynthesis protein, N domain"/>
    <property type="match status" value="1"/>
</dbReference>
<keyword evidence="8" id="KW-0653">Protein transport</keyword>
<keyword evidence="17" id="KW-0282">Flagellum</keyword>
<organism evidence="17 18">
    <name type="scientific">Schwartzia succinivorans DSM 10502</name>
    <dbReference type="NCBI Taxonomy" id="1123243"/>
    <lineage>
        <taxon>Bacteria</taxon>
        <taxon>Bacillati</taxon>
        <taxon>Bacillota</taxon>
        <taxon>Negativicutes</taxon>
        <taxon>Selenomonadales</taxon>
        <taxon>Selenomonadaceae</taxon>
        <taxon>Schwartzia</taxon>
    </lineage>
</organism>
<dbReference type="FunFam" id="3.40.50.300:FF:000695">
    <property type="entry name" value="Flagellar biosynthesis regulator FlhF"/>
    <property type="match status" value="1"/>
</dbReference>
<name>A0A1M4TEN7_9FIRM</name>
<dbReference type="InterPro" id="IPR027417">
    <property type="entry name" value="P-loop_NTPase"/>
</dbReference>
<dbReference type="GO" id="GO:0005886">
    <property type="term" value="C:plasma membrane"/>
    <property type="evidence" value="ECO:0007669"/>
    <property type="project" value="UniProtKB-SubCell"/>
</dbReference>
<accession>A0A1M4TEN7</accession>
<reference evidence="17 18" key="1">
    <citation type="submission" date="2016-11" db="EMBL/GenBank/DDBJ databases">
        <authorList>
            <person name="Jaros S."/>
            <person name="Januszkiewicz K."/>
            <person name="Wedrychowicz H."/>
        </authorList>
    </citation>
    <scope>NUCLEOTIDE SEQUENCE [LARGE SCALE GENOMIC DNA]</scope>
    <source>
        <strain evidence="17 18">DSM 10502</strain>
    </source>
</reference>
<evidence type="ECO:0000256" key="7">
    <source>
        <dbReference type="ARBA" id="ARBA00022795"/>
    </source>
</evidence>
<keyword evidence="5" id="KW-1003">Cell membrane</keyword>
<feature type="domain" description="SRP54-type proteins GTP-binding" evidence="16">
    <location>
        <begin position="400"/>
        <end position="591"/>
    </location>
</feature>
<feature type="compositionally biased region" description="Low complexity" evidence="14">
    <location>
        <begin position="80"/>
        <end position="92"/>
    </location>
</feature>
<evidence type="ECO:0000256" key="14">
    <source>
        <dbReference type="SAM" id="MobiDB-lite"/>
    </source>
</evidence>
<dbReference type="GO" id="GO:0015031">
    <property type="term" value="P:protein transport"/>
    <property type="evidence" value="ECO:0007669"/>
    <property type="project" value="UniProtKB-KW"/>
</dbReference>
<keyword evidence="11" id="KW-1006">Bacterial flagellum protein export</keyword>
<keyword evidence="17" id="KW-0969">Cilium</keyword>
<evidence type="ECO:0000256" key="10">
    <source>
        <dbReference type="ARBA" id="ARBA00023136"/>
    </source>
</evidence>
<keyword evidence="4" id="KW-0813">Transport</keyword>
<dbReference type="SUPFAM" id="SSF52540">
    <property type="entry name" value="P-loop containing nucleoside triphosphate hydrolases"/>
    <property type="match status" value="1"/>
</dbReference>
<dbReference type="STRING" id="1123243.SAMN02745190_00455"/>
<dbReference type="PANTHER" id="PTHR43134">
    <property type="entry name" value="SIGNAL RECOGNITION PARTICLE RECEPTOR SUBUNIT ALPHA"/>
    <property type="match status" value="1"/>
</dbReference>
<evidence type="ECO:0000313" key="17">
    <source>
        <dbReference type="EMBL" id="SHE42858.1"/>
    </source>
</evidence>
<dbReference type="EMBL" id="FQUG01000002">
    <property type="protein sequence ID" value="SHE42858.1"/>
    <property type="molecule type" value="Genomic_DNA"/>
</dbReference>
<keyword evidence="18" id="KW-1185">Reference proteome</keyword>
<keyword evidence="17" id="KW-0966">Cell projection</keyword>
<feature type="region of interest" description="Disordered" evidence="14">
    <location>
        <begin position="79"/>
        <end position="98"/>
    </location>
</feature>
<dbReference type="GO" id="GO:0005047">
    <property type="term" value="F:signal recognition particle binding"/>
    <property type="evidence" value="ECO:0007669"/>
    <property type="project" value="TreeGrafter"/>
</dbReference>
<dbReference type="RefSeq" id="WP_072934546.1">
    <property type="nucleotide sequence ID" value="NZ_FQUG01000002.1"/>
</dbReference>
<evidence type="ECO:0000259" key="15">
    <source>
        <dbReference type="SMART" id="SM00382"/>
    </source>
</evidence>
<evidence type="ECO:0000256" key="1">
    <source>
        <dbReference type="ARBA" id="ARBA00004413"/>
    </source>
</evidence>
<dbReference type="InterPro" id="IPR000897">
    <property type="entry name" value="SRP54_GTPase_dom"/>
</dbReference>
<dbReference type="Gene3D" id="3.40.50.300">
    <property type="entry name" value="P-loop containing nucleotide triphosphate hydrolases"/>
    <property type="match status" value="1"/>
</dbReference>
<feature type="domain" description="AAA+ ATPase" evidence="15">
    <location>
        <begin position="399"/>
        <end position="568"/>
    </location>
</feature>
<dbReference type="SMART" id="SM00962">
    <property type="entry name" value="SRP54"/>
    <property type="match status" value="1"/>
</dbReference>
<dbReference type="CDD" id="cd17873">
    <property type="entry name" value="FlhF"/>
    <property type="match status" value="1"/>
</dbReference>
<evidence type="ECO:0000256" key="3">
    <source>
        <dbReference type="ARBA" id="ARBA00014919"/>
    </source>
</evidence>
<dbReference type="GO" id="GO:0005525">
    <property type="term" value="F:GTP binding"/>
    <property type="evidence" value="ECO:0007669"/>
    <property type="project" value="UniProtKB-KW"/>
</dbReference>
<gene>
    <name evidence="17" type="ORF">SAMN02745190_00455</name>
</gene>
<evidence type="ECO:0000256" key="2">
    <source>
        <dbReference type="ARBA" id="ARBA00008531"/>
    </source>
</evidence>
<sequence>MRVKVFKAADLKEAMAMVKDEMGRDAVILHTKRYRQGGFLGYKSKEVVEVTAALEDAPQRPEVKIPEVSRVQAPIRPVRPARSTRNSRTASSIPRMTTPQAPRQVLAQYKTAGTPEGVSLARSSADFTDRVHQASSGIEDYFPQEESRGFVPMETEKMETRTVGNRAIEPQPIEAVAPIKPVRAVPSVQQVSRPGQVQPPAMAPQTEHSFPYISQEYSAQAAQQFQQVQQPQQMQPQQQIVPQGEIFRQQPAKQAEPYPQQAAGYEPEFTQPSAPKTEADSKIIKAETSEAVSKDKVQNEIKPDKGEEKIQALEDELAQMRLMLKQVMGQPRTESELVTLQDALKAQAVNEQVMQDIIRKISPAELLAPKDSEEALKSLGEYLHSAIKTGDGIGLKDGRPKIVALIGTTGVGKTTTIAKIAARFVLERGISVALITADTYRISAVDQLKTYSDIIGLPLEIVYSAAELKPALRKHKGKQLILIDTAGRSQNNDYQMQELKEFLAVDSSIEKHLVMSATTKEHDAEAIMDRFSICKPDRVIFTKTDETDSLGFIINLLYDRRIALSYLTNGQSVPDDIEPAKPEALAKLLLR</sequence>
<dbReference type="GO" id="GO:0003924">
    <property type="term" value="F:GTPase activity"/>
    <property type="evidence" value="ECO:0007669"/>
    <property type="project" value="InterPro"/>
</dbReference>
<comment type="similarity">
    <text evidence="2">Belongs to the GTP-binding SRP family.</text>
</comment>
<keyword evidence="9" id="KW-0342">GTP-binding</keyword>
<comment type="subcellular location">
    <subcellularLocation>
        <location evidence="1">Cell membrane</location>
        <topology evidence="1">Peripheral membrane protein</topology>
        <orientation evidence="1">Cytoplasmic side</orientation>
    </subcellularLocation>
</comment>
<dbReference type="InterPro" id="IPR047040">
    <property type="entry name" value="FlhF__GTPase_dom"/>
</dbReference>
<evidence type="ECO:0000259" key="16">
    <source>
        <dbReference type="SMART" id="SM00962"/>
    </source>
</evidence>
<keyword evidence="7" id="KW-1005">Bacterial flagellum biogenesis</keyword>
<dbReference type="Pfam" id="PF00448">
    <property type="entry name" value="SRP54"/>
    <property type="match status" value="1"/>
</dbReference>
<evidence type="ECO:0000256" key="13">
    <source>
        <dbReference type="ARBA" id="ARBA00030866"/>
    </source>
</evidence>
<dbReference type="Proteomes" id="UP000184404">
    <property type="component" value="Unassembled WGS sequence"/>
</dbReference>
<evidence type="ECO:0000256" key="6">
    <source>
        <dbReference type="ARBA" id="ARBA00022741"/>
    </source>
</evidence>
<keyword evidence="6" id="KW-0547">Nucleotide-binding</keyword>
<evidence type="ECO:0000313" key="18">
    <source>
        <dbReference type="Proteomes" id="UP000184404"/>
    </source>
</evidence>
<proteinExistence type="inferred from homology"/>
<evidence type="ECO:0000256" key="8">
    <source>
        <dbReference type="ARBA" id="ARBA00022927"/>
    </source>
</evidence>
<evidence type="ECO:0000256" key="5">
    <source>
        <dbReference type="ARBA" id="ARBA00022475"/>
    </source>
</evidence>
<dbReference type="PANTHER" id="PTHR43134:SF3">
    <property type="entry name" value="FLAGELLAR BIOSYNTHESIS PROTEIN FLHF"/>
    <property type="match status" value="1"/>
</dbReference>
<dbReference type="GO" id="GO:0006614">
    <property type="term" value="P:SRP-dependent cotranslational protein targeting to membrane"/>
    <property type="evidence" value="ECO:0007669"/>
    <property type="project" value="InterPro"/>
</dbReference>
<dbReference type="InterPro" id="IPR003593">
    <property type="entry name" value="AAA+_ATPase"/>
</dbReference>
<evidence type="ECO:0000256" key="12">
    <source>
        <dbReference type="ARBA" id="ARBA00025337"/>
    </source>
</evidence>
<dbReference type="GO" id="GO:0044781">
    <property type="term" value="P:bacterial-type flagellum organization"/>
    <property type="evidence" value="ECO:0007669"/>
    <property type="project" value="UniProtKB-KW"/>
</dbReference>
<evidence type="ECO:0000256" key="9">
    <source>
        <dbReference type="ARBA" id="ARBA00023134"/>
    </source>
</evidence>
<dbReference type="SMART" id="SM00382">
    <property type="entry name" value="AAA"/>
    <property type="match status" value="1"/>
</dbReference>